<dbReference type="Proteomes" id="UP000253772">
    <property type="component" value="Chromosome c1"/>
</dbReference>
<dbReference type="AlphaFoldDB" id="A0A482IPK0"/>
<evidence type="ECO:0000313" key="1">
    <source>
        <dbReference type="EMBL" id="QBP09852.1"/>
    </source>
</evidence>
<evidence type="ECO:0000313" key="2">
    <source>
        <dbReference type="Proteomes" id="UP000253772"/>
    </source>
</evidence>
<gene>
    <name evidence="1" type="ORF">DDF84_008800</name>
</gene>
<sequence length="173" mass="19758">MSQIKVRQIVNANVYLEGMDMLGQAEEVKIPEISVIESEYKGLGMVGKIKLPAGIDAMEAEIKWKSYFEEAMRRVANPFAAVQVQIRSNVEDWDSTGRQRERPLVTYLTVLTKKVMGSTFKQQERTDFPSSYNVHYIRQVFDGNEELEVDVFNNIFKINGQDALAQYRLNIGG</sequence>
<accession>A0A482IPK0</accession>
<organism evidence="1 2">
    <name type="scientific">Cupriavidus metallidurans</name>
    <dbReference type="NCBI Taxonomy" id="119219"/>
    <lineage>
        <taxon>Bacteria</taxon>
        <taxon>Pseudomonadati</taxon>
        <taxon>Pseudomonadota</taxon>
        <taxon>Betaproteobacteria</taxon>
        <taxon>Burkholderiales</taxon>
        <taxon>Burkholderiaceae</taxon>
        <taxon>Cupriavidus</taxon>
    </lineage>
</organism>
<dbReference type="NCBIfam" id="TIGR01611">
    <property type="entry name" value="tail_tube"/>
    <property type="match status" value="1"/>
</dbReference>
<dbReference type="Pfam" id="PF04985">
    <property type="entry name" value="Phage_tube"/>
    <property type="match status" value="1"/>
</dbReference>
<dbReference type="EMBL" id="CP037900">
    <property type="protein sequence ID" value="QBP09852.1"/>
    <property type="molecule type" value="Genomic_DNA"/>
</dbReference>
<dbReference type="RefSeq" id="WP_017513689.1">
    <property type="nucleotide sequence ID" value="NZ_CP037900.1"/>
</dbReference>
<dbReference type="InterPro" id="IPR006498">
    <property type="entry name" value="Tail_tube"/>
</dbReference>
<proteinExistence type="predicted"/>
<dbReference type="OrthoDB" id="8900117at2"/>
<reference evidence="1 2" key="1">
    <citation type="submission" date="2019-03" db="EMBL/GenBank/DDBJ databases">
        <title>Comparative insights into the high quality Complete genome sequence of highly metal resistant Cupriavidus metallidurans strain BS1 isolated from a gold-copper mine.</title>
        <authorList>
            <person name="Mazhar H.S."/>
            <person name="Rensing C."/>
        </authorList>
    </citation>
    <scope>NUCLEOTIDE SEQUENCE [LARGE SCALE GENOMIC DNA]</scope>
    <source>
        <strain evidence="1 2">BS1</strain>
    </source>
</reference>
<protein>
    <submittedName>
        <fullName evidence="1">Phage major tail tube protein</fullName>
    </submittedName>
</protein>
<name>A0A482IPK0_9BURK</name>